<evidence type="ECO:0000313" key="6">
    <source>
        <dbReference type="Proteomes" id="UP000186817"/>
    </source>
</evidence>
<dbReference type="CDD" id="cd04301">
    <property type="entry name" value="NAT_SF"/>
    <property type="match status" value="1"/>
</dbReference>
<dbReference type="InterPro" id="IPR016181">
    <property type="entry name" value="Acyl_CoA_acyltransferase"/>
</dbReference>
<feature type="region of interest" description="Disordered" evidence="3">
    <location>
        <begin position="208"/>
        <end position="227"/>
    </location>
</feature>
<reference evidence="5 6" key="1">
    <citation type="submission" date="2016-02" db="EMBL/GenBank/DDBJ databases">
        <title>Genome analysis of coral dinoflagellate symbionts highlights evolutionary adaptations to a symbiotic lifestyle.</title>
        <authorList>
            <person name="Aranda M."/>
            <person name="Li Y."/>
            <person name="Liew Y.J."/>
            <person name="Baumgarten S."/>
            <person name="Simakov O."/>
            <person name="Wilson M."/>
            <person name="Piel J."/>
            <person name="Ashoor H."/>
            <person name="Bougouffa S."/>
            <person name="Bajic V.B."/>
            <person name="Ryu T."/>
            <person name="Ravasi T."/>
            <person name="Bayer T."/>
            <person name="Micklem G."/>
            <person name="Kim H."/>
            <person name="Bhak J."/>
            <person name="Lajeunesse T.C."/>
            <person name="Voolstra C.R."/>
        </authorList>
    </citation>
    <scope>NUCLEOTIDE SEQUENCE [LARGE SCALE GENOMIC DNA]</scope>
    <source>
        <strain evidence="5 6">CCMP2467</strain>
    </source>
</reference>
<evidence type="ECO:0000256" key="1">
    <source>
        <dbReference type="ARBA" id="ARBA00022679"/>
    </source>
</evidence>
<evidence type="ECO:0000313" key="5">
    <source>
        <dbReference type="EMBL" id="OLQ12447.1"/>
    </source>
</evidence>
<name>A0A1Q9EYB5_SYMMI</name>
<feature type="domain" description="N-acetyltransferase" evidence="4">
    <location>
        <begin position="328"/>
        <end position="461"/>
    </location>
</feature>
<dbReference type="SUPFAM" id="SSF55729">
    <property type="entry name" value="Acyl-CoA N-acyltransferases (Nat)"/>
    <property type="match status" value="1"/>
</dbReference>
<gene>
    <name evidence="5" type="ORF">AK812_SmicGene3641</name>
</gene>
<evidence type="ECO:0000256" key="2">
    <source>
        <dbReference type="ARBA" id="ARBA00023315"/>
    </source>
</evidence>
<keyword evidence="2" id="KW-0012">Acyltransferase</keyword>
<evidence type="ECO:0000259" key="4">
    <source>
        <dbReference type="PROSITE" id="PS51186"/>
    </source>
</evidence>
<dbReference type="Proteomes" id="UP000186817">
    <property type="component" value="Unassembled WGS sequence"/>
</dbReference>
<sequence length="461" mass="51404">MWARSEPKLQAELRLMVFPEGKETTKGPRSKRQRELYSKKVNEGPLDGCLKLKVPSCPPELELHYFLKGLLKLTSSMSLVSATFLSQWRLSKRNPSALMEGSQAMALQESMIALHLSSNLFPPGKLAKVYTRGVDPPVQPVIARSRPAPRSSVTLVLRSTSSGFEYAMPAWLQFATSFGFAAAFAWSRTLLGIPPRGRTPSLKAWLRRRPPFPKRPETEKLRNPEGGASDVDMMQQVCLRPATTLSGVWEAYLFAGSFSTIPAALQILEFPAAFLDWRRSDGLIPGLPNTPPPIDPTKLRALPGNEDDVVKACDEMIDSYGGVLCAVYEGPEGSESELLGTLALRVKWLPDACRSYEEEGFEGGRVVRTVPFKAVLDGRGLEAVAYLEQFAVAPDWRGSGLAARMLQEAEERARFWGLRLLALHVQRDDWQPLRFFEKTGFEISSDWMGRGPQFFLLVKFL</sequence>
<dbReference type="Pfam" id="PF00583">
    <property type="entry name" value="Acetyltransf_1"/>
    <property type="match status" value="1"/>
</dbReference>
<proteinExistence type="predicted"/>
<feature type="compositionally biased region" description="Basic and acidic residues" evidence="3">
    <location>
        <begin position="214"/>
        <end position="223"/>
    </location>
</feature>
<dbReference type="InterPro" id="IPR000182">
    <property type="entry name" value="GNAT_dom"/>
</dbReference>
<evidence type="ECO:0000256" key="3">
    <source>
        <dbReference type="SAM" id="MobiDB-lite"/>
    </source>
</evidence>
<comment type="caution">
    <text evidence="5">The sequence shown here is derived from an EMBL/GenBank/DDBJ whole genome shotgun (WGS) entry which is preliminary data.</text>
</comment>
<keyword evidence="1" id="KW-0808">Transferase</keyword>
<protein>
    <recommendedName>
        <fullName evidence="4">N-acetyltransferase domain-containing protein</fullName>
    </recommendedName>
</protein>
<dbReference type="EMBL" id="LSRX01000043">
    <property type="protein sequence ID" value="OLQ12447.1"/>
    <property type="molecule type" value="Genomic_DNA"/>
</dbReference>
<accession>A0A1Q9EYB5</accession>
<dbReference type="OrthoDB" id="430913at2759"/>
<dbReference type="GO" id="GO:0016747">
    <property type="term" value="F:acyltransferase activity, transferring groups other than amino-acyl groups"/>
    <property type="evidence" value="ECO:0007669"/>
    <property type="project" value="InterPro"/>
</dbReference>
<keyword evidence="6" id="KW-1185">Reference proteome</keyword>
<dbReference type="InterPro" id="IPR050832">
    <property type="entry name" value="Bact_Acetyltransf"/>
</dbReference>
<dbReference type="AlphaFoldDB" id="A0A1Q9EYB5"/>
<organism evidence="5 6">
    <name type="scientific">Symbiodinium microadriaticum</name>
    <name type="common">Dinoflagellate</name>
    <name type="synonym">Zooxanthella microadriatica</name>
    <dbReference type="NCBI Taxonomy" id="2951"/>
    <lineage>
        <taxon>Eukaryota</taxon>
        <taxon>Sar</taxon>
        <taxon>Alveolata</taxon>
        <taxon>Dinophyceae</taxon>
        <taxon>Suessiales</taxon>
        <taxon>Symbiodiniaceae</taxon>
        <taxon>Symbiodinium</taxon>
    </lineage>
</organism>
<dbReference type="Gene3D" id="3.40.630.30">
    <property type="match status" value="1"/>
</dbReference>
<dbReference type="PROSITE" id="PS51186">
    <property type="entry name" value="GNAT"/>
    <property type="match status" value="1"/>
</dbReference>
<dbReference type="PANTHER" id="PTHR43877">
    <property type="entry name" value="AMINOALKYLPHOSPHONATE N-ACETYLTRANSFERASE-RELATED-RELATED"/>
    <property type="match status" value="1"/>
</dbReference>